<evidence type="ECO:0000256" key="5">
    <source>
        <dbReference type="SAM" id="Phobius"/>
    </source>
</evidence>
<feature type="transmembrane region" description="Helical" evidence="5">
    <location>
        <begin position="171"/>
        <end position="197"/>
    </location>
</feature>
<organism evidence="6 7">
    <name type="scientific">Berryella wangjianweii</name>
    <dbReference type="NCBI Taxonomy" id="2734634"/>
    <lineage>
        <taxon>Bacteria</taxon>
        <taxon>Bacillati</taxon>
        <taxon>Actinomycetota</taxon>
        <taxon>Coriobacteriia</taxon>
        <taxon>Eggerthellales</taxon>
        <taxon>Eggerthellaceae</taxon>
        <taxon>Berryella</taxon>
    </lineage>
</organism>
<feature type="region of interest" description="Disordered" evidence="4">
    <location>
        <begin position="400"/>
        <end position="428"/>
    </location>
</feature>
<feature type="transmembrane region" description="Helical" evidence="5">
    <location>
        <begin position="111"/>
        <end position="133"/>
    </location>
</feature>
<dbReference type="InterPro" id="IPR000792">
    <property type="entry name" value="Tscrpt_reg_LuxR_C"/>
</dbReference>
<dbReference type="CDD" id="cd06170">
    <property type="entry name" value="LuxR_C_like"/>
    <property type="match status" value="1"/>
</dbReference>
<feature type="compositionally biased region" description="Basic and acidic residues" evidence="4">
    <location>
        <begin position="401"/>
        <end position="423"/>
    </location>
</feature>
<dbReference type="Proteomes" id="UP000503297">
    <property type="component" value="Chromosome"/>
</dbReference>
<feature type="transmembrane region" description="Helical" evidence="5">
    <location>
        <begin position="244"/>
        <end position="265"/>
    </location>
</feature>
<feature type="transmembrane region" description="Helical" evidence="5">
    <location>
        <begin position="145"/>
        <end position="165"/>
    </location>
</feature>
<keyword evidence="1" id="KW-0805">Transcription regulation</keyword>
<dbReference type="PRINTS" id="PR00038">
    <property type="entry name" value="HTHLUXR"/>
</dbReference>
<dbReference type="GO" id="GO:0003677">
    <property type="term" value="F:DNA binding"/>
    <property type="evidence" value="ECO:0007669"/>
    <property type="project" value="UniProtKB-KW"/>
</dbReference>
<proteinExistence type="predicted"/>
<feature type="transmembrane region" description="Helical" evidence="5">
    <location>
        <begin position="61"/>
        <end position="77"/>
    </location>
</feature>
<dbReference type="SMART" id="SM00421">
    <property type="entry name" value="HTH_LUXR"/>
    <property type="match status" value="1"/>
</dbReference>
<keyword evidence="7" id="KW-1185">Reference proteome</keyword>
<dbReference type="AlphaFoldDB" id="A0A6M8J4V3"/>
<evidence type="ECO:0000313" key="7">
    <source>
        <dbReference type="Proteomes" id="UP000503297"/>
    </source>
</evidence>
<feature type="transmembrane region" description="Helical" evidence="5">
    <location>
        <begin position="315"/>
        <end position="337"/>
    </location>
</feature>
<feature type="transmembrane region" description="Helical" evidence="5">
    <location>
        <begin position="21"/>
        <end position="41"/>
    </location>
</feature>
<protein>
    <submittedName>
        <fullName evidence="6">Helix-turn-helix transcriptional regulator</fullName>
    </submittedName>
</protein>
<evidence type="ECO:0000256" key="4">
    <source>
        <dbReference type="SAM" id="MobiDB-lite"/>
    </source>
</evidence>
<feature type="transmembrane region" description="Helical" evidence="5">
    <location>
        <begin position="277"/>
        <end position="295"/>
    </location>
</feature>
<dbReference type="PROSITE" id="PS50043">
    <property type="entry name" value="HTH_LUXR_2"/>
    <property type="match status" value="1"/>
</dbReference>
<evidence type="ECO:0000256" key="3">
    <source>
        <dbReference type="ARBA" id="ARBA00023163"/>
    </source>
</evidence>
<dbReference type="Gene3D" id="1.10.10.10">
    <property type="entry name" value="Winged helix-like DNA-binding domain superfamily/Winged helix DNA-binding domain"/>
    <property type="match status" value="1"/>
</dbReference>
<feature type="transmembrane region" description="Helical" evidence="5">
    <location>
        <begin position="218"/>
        <end position="238"/>
    </location>
</feature>
<gene>
    <name evidence="6" type="ORF">HLV38_00335</name>
</gene>
<evidence type="ECO:0000313" key="6">
    <source>
        <dbReference type="EMBL" id="QKF06738.1"/>
    </source>
</evidence>
<dbReference type="InterPro" id="IPR016032">
    <property type="entry name" value="Sig_transdc_resp-reg_C-effctor"/>
</dbReference>
<evidence type="ECO:0000256" key="1">
    <source>
        <dbReference type="ARBA" id="ARBA00023015"/>
    </source>
</evidence>
<keyword evidence="3" id="KW-0804">Transcription</keyword>
<dbReference type="EMBL" id="CP053716">
    <property type="protein sequence ID" value="QKF06738.1"/>
    <property type="molecule type" value="Genomic_DNA"/>
</dbReference>
<reference evidence="7" key="1">
    <citation type="submission" date="2020-05" db="EMBL/GenBank/DDBJ databases">
        <title>Novel species in genus Nocardioides.</title>
        <authorList>
            <person name="Zhang G."/>
        </authorList>
    </citation>
    <scope>NUCLEOTIDE SEQUENCE [LARGE SCALE GENOMIC DNA]</scope>
    <source>
        <strain evidence="7">zg-1050</strain>
    </source>
</reference>
<dbReference type="RefSeq" id="WP_172165107.1">
    <property type="nucleotide sequence ID" value="NZ_CP053716.1"/>
</dbReference>
<keyword evidence="5" id="KW-1133">Transmembrane helix</keyword>
<keyword evidence="5" id="KW-0812">Transmembrane</keyword>
<accession>A0A6M8J4V3</accession>
<dbReference type="SUPFAM" id="SSF46894">
    <property type="entry name" value="C-terminal effector domain of the bipartite response regulators"/>
    <property type="match status" value="1"/>
</dbReference>
<dbReference type="GO" id="GO:0006355">
    <property type="term" value="P:regulation of DNA-templated transcription"/>
    <property type="evidence" value="ECO:0007669"/>
    <property type="project" value="InterPro"/>
</dbReference>
<keyword evidence="5" id="KW-0472">Membrane</keyword>
<name>A0A6M8J4V3_9ACTN</name>
<dbReference type="PANTHER" id="PTHR44688:SF16">
    <property type="entry name" value="DNA-BINDING TRANSCRIPTIONAL ACTIVATOR DEVR_DOSR"/>
    <property type="match status" value="1"/>
</dbReference>
<keyword evidence="2" id="KW-0238">DNA-binding</keyword>
<dbReference type="Pfam" id="PF00196">
    <property type="entry name" value="GerE"/>
    <property type="match status" value="1"/>
</dbReference>
<dbReference type="KEGG" id="bwa:HLV38_00335"/>
<dbReference type="InterPro" id="IPR036388">
    <property type="entry name" value="WH-like_DNA-bd_sf"/>
</dbReference>
<evidence type="ECO:0000256" key="2">
    <source>
        <dbReference type="ARBA" id="ARBA00023125"/>
    </source>
</evidence>
<sequence>MTNTKQHASALAAPSAPQGGWGSYAVAAAALALTGCASWALNVGVYPEMASYAPWLREFRTIAVVAAYALFALAAWAKPSFLSRNTLIVAALGSTVSGDAIMLSAVPAHDVAYSILGASFSTVGSAAASIAAITMMARLGDKRRALLALIAAMALTSLVTSALPLPDTRMAVVWQSLCTLGAFGMTLPFVGPTFDALARSESARVIEAANPRSFLFPFHRVFLCVLLFSVIHGFALAFGSKQGVPAYSAVTGLLLLTLGIVLFAVRPKAPEDRVFDFAVLFVGVGLVASLVSASLPEGLPHVLLFAGSEAFRTLMIIVVCAIGAHNIYALIPALALMKIHQNVGVVAGATIGHTTNAVGPELLVAVMLAAFLCAFWLMYRGFSFTATVEGILAIADPTASGRRDARSDGGEPRGRDAGEDHPEAASPLDAKPLQHRCALLGQQARLTPREQEVFEMLAEGRNARYITERHTVSLNTVKSHIKHVYQKLDVHSQQELIDLVRLSAPDAER</sequence>
<feature type="transmembrane region" description="Helical" evidence="5">
    <location>
        <begin position="358"/>
        <end position="379"/>
    </location>
</feature>
<dbReference type="PANTHER" id="PTHR44688">
    <property type="entry name" value="DNA-BINDING TRANSCRIPTIONAL ACTIVATOR DEVR_DOSR"/>
    <property type="match status" value="1"/>
</dbReference>